<dbReference type="GO" id="GO:0051209">
    <property type="term" value="P:release of sequestered calcium ion into cytosol"/>
    <property type="evidence" value="ECO:0007669"/>
    <property type="project" value="TreeGrafter"/>
</dbReference>
<dbReference type="InterPro" id="IPR011992">
    <property type="entry name" value="EF-hand-dom_pair"/>
</dbReference>
<dbReference type="STRING" id="34690.A0A182UGX4"/>
<evidence type="ECO:0000259" key="5">
    <source>
        <dbReference type="Pfam" id="PF22631"/>
    </source>
</evidence>
<evidence type="ECO:0000256" key="1">
    <source>
        <dbReference type="ARBA" id="ARBA00012368"/>
    </source>
</evidence>
<dbReference type="Pfam" id="PF22631">
    <property type="entry name" value="PLCB1-4-like_EFh"/>
    <property type="match status" value="1"/>
</dbReference>
<dbReference type="InterPro" id="IPR053945">
    <property type="entry name" value="PLCB1-4-like_EFh"/>
</dbReference>
<dbReference type="PANTHER" id="PTHR10336">
    <property type="entry name" value="PHOSPHOINOSITIDE-SPECIFIC PHOSPHOLIPASE C FAMILY PROTEIN"/>
    <property type="match status" value="1"/>
</dbReference>
<dbReference type="InterPro" id="IPR001192">
    <property type="entry name" value="PI-PLC_fam"/>
</dbReference>
<dbReference type="Proteomes" id="UP000075902">
    <property type="component" value="Unassembled WGS sequence"/>
</dbReference>
<dbReference type="PANTHER" id="PTHR10336:SF36">
    <property type="entry name" value="1-PHOSPHATIDYLINOSITOL 4,5-BISPHOSPHATE PHOSPHODIESTERASE BETA-4"/>
    <property type="match status" value="1"/>
</dbReference>
<evidence type="ECO:0000256" key="3">
    <source>
        <dbReference type="ARBA" id="ARBA00022963"/>
    </source>
</evidence>
<reference evidence="6" key="2">
    <citation type="submission" date="2020-05" db="UniProtKB">
        <authorList>
            <consortium name="EnsemblMetazoa"/>
        </authorList>
    </citation>
    <scope>IDENTIFICATION</scope>
    <source>
        <strain evidence="6">CM1001059</strain>
    </source>
</reference>
<dbReference type="GO" id="GO:0004435">
    <property type="term" value="F:phosphatidylinositol-4,5-bisphosphate phospholipase C activity"/>
    <property type="evidence" value="ECO:0007669"/>
    <property type="project" value="UniProtKB-EC"/>
</dbReference>
<name>A0A182UGX4_9DIPT</name>
<dbReference type="SUPFAM" id="SSF47473">
    <property type="entry name" value="EF-hand"/>
    <property type="match status" value="1"/>
</dbReference>
<dbReference type="EnsemblMetazoa" id="AMEC020192-RA">
    <property type="protein sequence ID" value="AMEC020192-PA"/>
    <property type="gene ID" value="AMEC020192"/>
</dbReference>
<dbReference type="GO" id="GO:0046488">
    <property type="term" value="P:phosphatidylinositol metabolic process"/>
    <property type="evidence" value="ECO:0007669"/>
    <property type="project" value="TreeGrafter"/>
</dbReference>
<keyword evidence="4" id="KW-0443">Lipid metabolism</keyword>
<keyword evidence="2" id="KW-0378">Hydrolase</keyword>
<dbReference type="GO" id="GO:0016042">
    <property type="term" value="P:lipid catabolic process"/>
    <property type="evidence" value="ECO:0007669"/>
    <property type="project" value="UniProtKB-KW"/>
</dbReference>
<keyword evidence="3" id="KW-0442">Lipid degradation</keyword>
<evidence type="ECO:0000313" key="6">
    <source>
        <dbReference type="EnsemblMetazoa" id="AMEC020192-PA"/>
    </source>
</evidence>
<accession>A0A182UGX4</accession>
<protein>
    <recommendedName>
        <fullName evidence="1">phosphoinositide phospholipase C</fullName>
        <ecNumber evidence="1">3.1.4.11</ecNumber>
    </recommendedName>
</protein>
<feature type="domain" description="Phosphoinositide phospholipase C beta 1-4-like EF-hand" evidence="5">
    <location>
        <begin position="33"/>
        <end position="72"/>
    </location>
</feature>
<dbReference type="EC" id="3.1.4.11" evidence="1"/>
<organism evidence="6 7">
    <name type="scientific">Anopheles melas</name>
    <dbReference type="NCBI Taxonomy" id="34690"/>
    <lineage>
        <taxon>Eukaryota</taxon>
        <taxon>Metazoa</taxon>
        <taxon>Ecdysozoa</taxon>
        <taxon>Arthropoda</taxon>
        <taxon>Hexapoda</taxon>
        <taxon>Insecta</taxon>
        <taxon>Pterygota</taxon>
        <taxon>Neoptera</taxon>
        <taxon>Endopterygota</taxon>
        <taxon>Diptera</taxon>
        <taxon>Nematocera</taxon>
        <taxon>Culicoidea</taxon>
        <taxon>Culicidae</taxon>
        <taxon>Anophelinae</taxon>
        <taxon>Anopheles</taxon>
    </lineage>
</organism>
<dbReference type="GO" id="GO:0048015">
    <property type="term" value="P:phosphatidylinositol-mediated signaling"/>
    <property type="evidence" value="ECO:0007669"/>
    <property type="project" value="TreeGrafter"/>
</dbReference>
<dbReference type="VEuPathDB" id="VectorBase:AMEC020192"/>
<dbReference type="Gene3D" id="1.10.238.10">
    <property type="entry name" value="EF-hand"/>
    <property type="match status" value="1"/>
</dbReference>
<sequence length="141" mass="16410">MAGQQTKAAVPGYNASPSPFCRNRQSREPCRKTEKLVYQILSDLGLPSGKNDVIEKADFTFEKFYELYHKICPRNDIEELFRSITQGKANAINLDQFINFLNEKQRDPRLNEILYPLYDEKRALEIITTYEQNDEAREASK</sequence>
<reference evidence="7" key="1">
    <citation type="submission" date="2014-01" db="EMBL/GenBank/DDBJ databases">
        <title>The Genome Sequence of Anopheles melas CM1001059_A (V2).</title>
        <authorList>
            <consortium name="The Broad Institute Genomics Platform"/>
            <person name="Neafsey D.E."/>
            <person name="Besansky N."/>
            <person name="Howell P."/>
            <person name="Walton C."/>
            <person name="Young S.K."/>
            <person name="Zeng Q."/>
            <person name="Gargeya S."/>
            <person name="Fitzgerald M."/>
            <person name="Haas B."/>
            <person name="Abouelleil A."/>
            <person name="Allen A.W."/>
            <person name="Alvarado L."/>
            <person name="Arachchi H.M."/>
            <person name="Berlin A.M."/>
            <person name="Chapman S.B."/>
            <person name="Gainer-Dewar J."/>
            <person name="Goldberg J."/>
            <person name="Griggs A."/>
            <person name="Gujja S."/>
            <person name="Hansen M."/>
            <person name="Howarth C."/>
            <person name="Imamovic A."/>
            <person name="Ireland A."/>
            <person name="Larimer J."/>
            <person name="McCowan C."/>
            <person name="Murphy C."/>
            <person name="Pearson M."/>
            <person name="Poon T.W."/>
            <person name="Priest M."/>
            <person name="Roberts A."/>
            <person name="Saif S."/>
            <person name="Shea T."/>
            <person name="Sisk P."/>
            <person name="Sykes S."/>
            <person name="Wortman J."/>
            <person name="Nusbaum C."/>
            <person name="Birren B."/>
        </authorList>
    </citation>
    <scope>NUCLEOTIDE SEQUENCE [LARGE SCALE GENOMIC DNA]</scope>
    <source>
        <strain evidence="7">CM1001059</strain>
    </source>
</reference>
<evidence type="ECO:0000313" key="7">
    <source>
        <dbReference type="Proteomes" id="UP000075902"/>
    </source>
</evidence>
<proteinExistence type="predicted"/>
<evidence type="ECO:0000256" key="4">
    <source>
        <dbReference type="ARBA" id="ARBA00023098"/>
    </source>
</evidence>
<dbReference type="AlphaFoldDB" id="A0A182UGX4"/>
<keyword evidence="7" id="KW-1185">Reference proteome</keyword>
<evidence type="ECO:0000256" key="2">
    <source>
        <dbReference type="ARBA" id="ARBA00022801"/>
    </source>
</evidence>
<dbReference type="Gene3D" id="2.30.29.240">
    <property type="match status" value="1"/>
</dbReference>